<organism evidence="9 10">
    <name type="scientific">Marihabitans asiaticum</name>
    <dbReference type="NCBI Taxonomy" id="415218"/>
    <lineage>
        <taxon>Bacteria</taxon>
        <taxon>Bacillati</taxon>
        <taxon>Actinomycetota</taxon>
        <taxon>Actinomycetes</taxon>
        <taxon>Micrococcales</taxon>
        <taxon>Intrasporangiaceae</taxon>
        <taxon>Marihabitans</taxon>
    </lineage>
</organism>
<evidence type="ECO:0000259" key="8">
    <source>
        <dbReference type="Pfam" id="PF01757"/>
    </source>
</evidence>
<evidence type="ECO:0000256" key="1">
    <source>
        <dbReference type="ARBA" id="ARBA00004651"/>
    </source>
</evidence>
<feature type="transmembrane region" description="Helical" evidence="7">
    <location>
        <begin position="239"/>
        <end position="261"/>
    </location>
</feature>
<keyword evidence="4 7" id="KW-0812">Transmembrane</keyword>
<dbReference type="GO" id="GO:0005886">
    <property type="term" value="C:plasma membrane"/>
    <property type="evidence" value="ECO:0007669"/>
    <property type="project" value="UniProtKB-SubCell"/>
</dbReference>
<sequence>MTHSRDRTVDVAKGITIVLIVLSHAIVGVWHEHAVQDEARGPLMPALYLVHIVVFAFLAGLFVQRGVERSGAVSYLTSRAALFAWLYLLWTVLQRGARVLGGPFSENQASATELLRLWRPEAQLWFLPWLLAATALVVVVRPWMSPGRGWGLLVVSSVLALLVWGWEPNVFVLQGLAITPFFVAGSLVRGDRLSRLAASSRAPALVLALAGSAAVYALVIVVAHFAMPTAKSPDRSLVPVLWGALGSVSGLVLVLAGSALLARARGVEPLGALGRRSMEIYLAHILVLSLARAGLVRLGVDDGLIHLVLGTTAGVLVPVAIWWAARRLRLGWLFVLPKGAQRRLSASQASRAAGPEGRTA</sequence>
<feature type="transmembrane region" description="Helical" evidence="7">
    <location>
        <begin position="150"/>
        <end position="166"/>
    </location>
</feature>
<keyword evidence="6 7" id="KW-0472">Membrane</keyword>
<dbReference type="Pfam" id="PF01757">
    <property type="entry name" value="Acyl_transf_3"/>
    <property type="match status" value="1"/>
</dbReference>
<dbReference type="EMBL" id="VIUW01000002">
    <property type="protein sequence ID" value="TWD15493.1"/>
    <property type="molecule type" value="Genomic_DNA"/>
</dbReference>
<evidence type="ECO:0000256" key="7">
    <source>
        <dbReference type="SAM" id="Phobius"/>
    </source>
</evidence>
<gene>
    <name evidence="9" type="ORF">FB557_1003</name>
</gene>
<feature type="transmembrane region" description="Helical" evidence="7">
    <location>
        <begin position="202"/>
        <end position="227"/>
    </location>
</feature>
<dbReference type="AlphaFoldDB" id="A0A560WCS7"/>
<name>A0A560WCS7_9MICO</name>
<feature type="transmembrane region" description="Helical" evidence="7">
    <location>
        <begin position="43"/>
        <end position="63"/>
    </location>
</feature>
<evidence type="ECO:0000256" key="5">
    <source>
        <dbReference type="ARBA" id="ARBA00022989"/>
    </source>
</evidence>
<comment type="similarity">
    <text evidence="2">Belongs to the acyltransferase 3 family.</text>
</comment>
<evidence type="ECO:0000256" key="3">
    <source>
        <dbReference type="ARBA" id="ARBA00022475"/>
    </source>
</evidence>
<evidence type="ECO:0000256" key="6">
    <source>
        <dbReference type="ARBA" id="ARBA00023136"/>
    </source>
</evidence>
<dbReference type="PANTHER" id="PTHR40074:SF4">
    <property type="entry name" value="INNER MEMBRANE PROTEIN YCFT"/>
    <property type="match status" value="1"/>
</dbReference>
<feature type="transmembrane region" description="Helical" evidence="7">
    <location>
        <begin position="304"/>
        <end position="325"/>
    </location>
</feature>
<proteinExistence type="inferred from homology"/>
<keyword evidence="10" id="KW-1185">Reference proteome</keyword>
<keyword evidence="5 7" id="KW-1133">Transmembrane helix</keyword>
<feature type="transmembrane region" description="Helical" evidence="7">
    <location>
        <begin position="12"/>
        <end position="31"/>
    </location>
</feature>
<keyword evidence="3" id="KW-1003">Cell membrane</keyword>
<feature type="transmembrane region" description="Helical" evidence="7">
    <location>
        <begin position="124"/>
        <end position="143"/>
    </location>
</feature>
<evidence type="ECO:0000256" key="2">
    <source>
        <dbReference type="ARBA" id="ARBA00007400"/>
    </source>
</evidence>
<protein>
    <submittedName>
        <fullName evidence="9">Fucose 4-O-acetylase-like acetyltransferase</fullName>
    </submittedName>
</protein>
<keyword evidence="9" id="KW-0808">Transferase</keyword>
<dbReference type="InterPro" id="IPR002656">
    <property type="entry name" value="Acyl_transf_3_dom"/>
</dbReference>
<accession>A0A560WCS7</accession>
<evidence type="ECO:0000313" key="9">
    <source>
        <dbReference type="EMBL" id="TWD15493.1"/>
    </source>
</evidence>
<dbReference type="RefSeq" id="WP_170236195.1">
    <property type="nucleotide sequence ID" value="NZ_BAAAYT010000007.1"/>
</dbReference>
<reference evidence="9 10" key="1">
    <citation type="submission" date="2019-06" db="EMBL/GenBank/DDBJ databases">
        <title>Sequencing the genomes of 1000 actinobacteria strains.</title>
        <authorList>
            <person name="Klenk H.-P."/>
        </authorList>
    </citation>
    <scope>NUCLEOTIDE SEQUENCE [LARGE SCALE GENOMIC DNA]</scope>
    <source>
        <strain evidence="9 10">DSM 18935</strain>
    </source>
</reference>
<dbReference type="PANTHER" id="PTHR40074">
    <property type="entry name" value="O-ACETYLTRANSFERASE WECH"/>
    <property type="match status" value="1"/>
</dbReference>
<feature type="domain" description="Acyltransferase 3" evidence="8">
    <location>
        <begin position="9"/>
        <end position="323"/>
    </location>
</feature>
<dbReference type="Proteomes" id="UP000315628">
    <property type="component" value="Unassembled WGS sequence"/>
</dbReference>
<feature type="transmembrane region" description="Helical" evidence="7">
    <location>
        <begin position="75"/>
        <end position="93"/>
    </location>
</feature>
<feature type="transmembrane region" description="Helical" evidence="7">
    <location>
        <begin position="172"/>
        <end position="190"/>
    </location>
</feature>
<dbReference type="GO" id="GO:0009246">
    <property type="term" value="P:enterobacterial common antigen biosynthetic process"/>
    <property type="evidence" value="ECO:0007669"/>
    <property type="project" value="TreeGrafter"/>
</dbReference>
<feature type="transmembrane region" description="Helical" evidence="7">
    <location>
        <begin position="281"/>
        <end position="298"/>
    </location>
</feature>
<evidence type="ECO:0000313" key="10">
    <source>
        <dbReference type="Proteomes" id="UP000315628"/>
    </source>
</evidence>
<comment type="caution">
    <text evidence="9">The sequence shown here is derived from an EMBL/GenBank/DDBJ whole genome shotgun (WGS) entry which is preliminary data.</text>
</comment>
<evidence type="ECO:0000256" key="4">
    <source>
        <dbReference type="ARBA" id="ARBA00022692"/>
    </source>
</evidence>
<dbReference type="GO" id="GO:0016413">
    <property type="term" value="F:O-acetyltransferase activity"/>
    <property type="evidence" value="ECO:0007669"/>
    <property type="project" value="TreeGrafter"/>
</dbReference>
<comment type="subcellular location">
    <subcellularLocation>
        <location evidence="1">Cell membrane</location>
        <topology evidence="1">Multi-pass membrane protein</topology>
    </subcellularLocation>
</comment>